<comment type="caution">
    <text evidence="3">The sequence shown here is derived from an EMBL/GenBank/DDBJ whole genome shotgun (WGS) entry which is preliminary data.</text>
</comment>
<dbReference type="EMBL" id="NIVC01001069">
    <property type="protein sequence ID" value="PAA72666.1"/>
    <property type="molecule type" value="Genomic_DNA"/>
</dbReference>
<proteinExistence type="predicted"/>
<sequence>MNSEPYSSLTKLFLLILLLLHHQAAPANGRYLPDYAEDSEIHDADSTLQEEDEKSLNDRPLQSALYEYLRRHLGGSRDLRPRLID</sequence>
<feature type="chain" id="PRO_5011916102" evidence="1">
    <location>
        <begin position="30"/>
        <end position="85"/>
    </location>
</feature>
<keyword evidence="1" id="KW-0732">Signal</keyword>
<evidence type="ECO:0000256" key="1">
    <source>
        <dbReference type="SAM" id="SignalP"/>
    </source>
</evidence>
<evidence type="ECO:0000313" key="4">
    <source>
        <dbReference type="Proteomes" id="UP000215902"/>
    </source>
</evidence>
<accession>A0A267FFX8</accession>
<dbReference type="EMBL" id="NIVC01001948">
    <property type="protein sequence ID" value="PAA62351.1"/>
    <property type="molecule type" value="Genomic_DNA"/>
</dbReference>
<gene>
    <name evidence="3" type="ORF">BOX15_Mlig029598g1</name>
    <name evidence="2" type="ORF">BOX15_Mlig029598g2</name>
</gene>
<protein>
    <submittedName>
        <fullName evidence="3">Uncharacterized protein</fullName>
    </submittedName>
</protein>
<evidence type="ECO:0000313" key="2">
    <source>
        <dbReference type="EMBL" id="PAA62351.1"/>
    </source>
</evidence>
<dbReference type="Proteomes" id="UP000215902">
    <property type="component" value="Unassembled WGS sequence"/>
</dbReference>
<dbReference type="AlphaFoldDB" id="A0A267FFX8"/>
<evidence type="ECO:0000313" key="3">
    <source>
        <dbReference type="EMBL" id="PAA72666.1"/>
    </source>
</evidence>
<name>A0A267FFX8_9PLAT</name>
<organism evidence="3 4">
    <name type="scientific">Macrostomum lignano</name>
    <dbReference type="NCBI Taxonomy" id="282301"/>
    <lineage>
        <taxon>Eukaryota</taxon>
        <taxon>Metazoa</taxon>
        <taxon>Spiralia</taxon>
        <taxon>Lophotrochozoa</taxon>
        <taxon>Platyhelminthes</taxon>
        <taxon>Rhabditophora</taxon>
        <taxon>Macrostomorpha</taxon>
        <taxon>Macrostomida</taxon>
        <taxon>Macrostomidae</taxon>
        <taxon>Macrostomum</taxon>
    </lineage>
</organism>
<keyword evidence="4" id="KW-1185">Reference proteome</keyword>
<feature type="signal peptide" evidence="1">
    <location>
        <begin position="1"/>
        <end position="29"/>
    </location>
</feature>
<reference evidence="3 4" key="1">
    <citation type="submission" date="2017-06" db="EMBL/GenBank/DDBJ databases">
        <title>A platform for efficient transgenesis in Macrostomum lignano, a flatworm model organism for stem cell research.</title>
        <authorList>
            <person name="Berezikov E."/>
        </authorList>
    </citation>
    <scope>NUCLEOTIDE SEQUENCE [LARGE SCALE GENOMIC DNA]</scope>
    <source>
        <strain evidence="3">DV1</strain>
        <tissue evidence="3">Whole organism</tissue>
    </source>
</reference>